<keyword evidence="1" id="KW-0812">Transmembrane</keyword>
<proteinExistence type="predicted"/>
<evidence type="ECO:0000256" key="2">
    <source>
        <dbReference type="SAM" id="SignalP"/>
    </source>
</evidence>
<dbReference type="Proteomes" id="UP001212997">
    <property type="component" value="Unassembled WGS sequence"/>
</dbReference>
<dbReference type="EMBL" id="JANAWD010000004">
    <property type="protein sequence ID" value="KAJ3492033.1"/>
    <property type="molecule type" value="Genomic_DNA"/>
</dbReference>
<feature type="transmembrane region" description="Helical" evidence="1">
    <location>
        <begin position="30"/>
        <end position="49"/>
    </location>
</feature>
<keyword evidence="1" id="KW-0472">Membrane</keyword>
<evidence type="ECO:0000313" key="3">
    <source>
        <dbReference type="EMBL" id="KAJ3492033.1"/>
    </source>
</evidence>
<reference evidence="3" key="1">
    <citation type="submission" date="2022-07" db="EMBL/GenBank/DDBJ databases">
        <title>Genome Sequence of Physisporinus lineatus.</title>
        <authorList>
            <person name="Buettner E."/>
        </authorList>
    </citation>
    <scope>NUCLEOTIDE SEQUENCE</scope>
    <source>
        <strain evidence="3">VT162</strain>
    </source>
</reference>
<accession>A0AAD5VF40</accession>
<gene>
    <name evidence="3" type="ORF">NLI96_g333</name>
</gene>
<keyword evidence="4" id="KW-1185">Reference proteome</keyword>
<name>A0AAD5VF40_9APHY</name>
<feature type="chain" id="PRO_5042009077" evidence="2">
    <location>
        <begin position="21"/>
        <end position="450"/>
    </location>
</feature>
<evidence type="ECO:0000313" key="4">
    <source>
        <dbReference type="Proteomes" id="UP001212997"/>
    </source>
</evidence>
<dbReference type="AlphaFoldDB" id="A0AAD5VF40"/>
<protein>
    <submittedName>
        <fullName evidence="3">Uncharacterized protein</fullName>
    </submittedName>
</protein>
<keyword evidence="1" id="KW-1133">Transmembrane helix</keyword>
<sequence>MYPLLLLSIVLLNGFNCARASPIPEAPPEGFPIFYVFIIFVTPVTLLVIGKYSYCSYRRVRNLHAFRLGSAVEPKNLVSSESSSRPKTETTFTLDITLTHPLIVGFFGSPDWESGCSVRDQSRHRVRRVSQQMANVEITKEGQPTNSRVSICQSTQQPVLLPRSPVSIMEVISPAIDIQNCSVVHPLSPPCNDTSIPPNPAATHGDLTITSPYLGRTSGRYPTRASEGASHLATITIKLDVYPKTLVKDAFGLDLPVVETVAPSVVSNLGALGSLSSESRATASSTIDESAGSSSGVLSELENSVLKTKSWELDDLLKDGKLDIDAVNDILGLGGNDRPVESPVGLSDDGYGWKRERDNDSTSIHIRSPGQPLCAIPEETEDIMESIGKNQTARSSWSARTNSDKFCSGARSSACLEIDLSVLGSVEEGEDWGGRVVVDSASITASIDVL</sequence>
<organism evidence="3 4">
    <name type="scientific">Meripilus lineatus</name>
    <dbReference type="NCBI Taxonomy" id="2056292"/>
    <lineage>
        <taxon>Eukaryota</taxon>
        <taxon>Fungi</taxon>
        <taxon>Dikarya</taxon>
        <taxon>Basidiomycota</taxon>
        <taxon>Agaricomycotina</taxon>
        <taxon>Agaricomycetes</taxon>
        <taxon>Polyporales</taxon>
        <taxon>Meripilaceae</taxon>
        <taxon>Meripilus</taxon>
    </lineage>
</organism>
<keyword evidence="2" id="KW-0732">Signal</keyword>
<comment type="caution">
    <text evidence="3">The sequence shown here is derived from an EMBL/GenBank/DDBJ whole genome shotgun (WGS) entry which is preliminary data.</text>
</comment>
<evidence type="ECO:0000256" key="1">
    <source>
        <dbReference type="SAM" id="Phobius"/>
    </source>
</evidence>
<feature type="signal peptide" evidence="2">
    <location>
        <begin position="1"/>
        <end position="20"/>
    </location>
</feature>